<dbReference type="AlphaFoldDB" id="C5BBU3"/>
<sequence length="48" mass="5477">MYNFNYHEIFSVILNALSVIAGSIWSLLPLFCFFEYAAISSRESGINQ</sequence>
<evidence type="ECO:0000313" key="2">
    <source>
        <dbReference type="EMBL" id="ACR69648.1"/>
    </source>
</evidence>
<proteinExistence type="predicted"/>
<evidence type="ECO:0000313" key="3">
    <source>
        <dbReference type="Proteomes" id="UP000001485"/>
    </source>
</evidence>
<organism evidence="2 3">
    <name type="scientific">Edwardsiella ictaluri (strain 93-146)</name>
    <dbReference type="NCBI Taxonomy" id="634503"/>
    <lineage>
        <taxon>Bacteria</taxon>
        <taxon>Pseudomonadati</taxon>
        <taxon>Pseudomonadota</taxon>
        <taxon>Gammaproteobacteria</taxon>
        <taxon>Enterobacterales</taxon>
        <taxon>Hafniaceae</taxon>
        <taxon>Edwardsiella</taxon>
    </lineage>
</organism>
<keyword evidence="1" id="KW-0472">Membrane</keyword>
<name>C5BBU3_EDWI9</name>
<accession>C5BBU3</accession>
<evidence type="ECO:0000256" key="1">
    <source>
        <dbReference type="SAM" id="Phobius"/>
    </source>
</evidence>
<dbReference type="HOGENOM" id="CLU_3152229_0_0_6"/>
<protein>
    <submittedName>
        <fullName evidence="2">Uncharacterized protein</fullName>
    </submittedName>
</protein>
<feature type="transmembrane region" description="Helical" evidence="1">
    <location>
        <begin position="12"/>
        <end position="34"/>
    </location>
</feature>
<keyword evidence="1" id="KW-1133">Transmembrane helix</keyword>
<gene>
    <name evidence="2" type="ordered locus">NT01EI_2478</name>
</gene>
<reference evidence="2 3" key="2">
    <citation type="journal article" date="2012" name="J. Bacteriol.">
        <title>Genome Sequence of Edwardsiella ictaluri 93-146, a Strain Associated with a Natural Channel Catfish Outbreak of Enteric Septicemia of Catfish.</title>
        <authorList>
            <person name="Williams M.L."/>
            <person name="Gillaspy A.F."/>
            <person name="Dyer D.W."/>
            <person name="Thune R.L."/>
            <person name="Waldbieser G.C."/>
            <person name="Schuster S.C."/>
            <person name="Gipson J."/>
            <person name="Zaitshik J."/>
            <person name="Landry C."/>
            <person name="Banes M.M."/>
            <person name="Lawrence M.L."/>
        </authorList>
    </citation>
    <scope>NUCLEOTIDE SEQUENCE [LARGE SCALE GENOMIC DNA]</scope>
    <source>
        <strain evidence="2 3">93-146</strain>
    </source>
</reference>
<dbReference type="KEGG" id="eic:NT01EI_2478"/>
<dbReference type="Proteomes" id="UP000001485">
    <property type="component" value="Chromosome"/>
</dbReference>
<keyword evidence="1" id="KW-0812">Transmembrane</keyword>
<dbReference type="EMBL" id="CP001600">
    <property type="protein sequence ID" value="ACR69648.1"/>
    <property type="molecule type" value="Genomic_DNA"/>
</dbReference>
<reference evidence="3" key="1">
    <citation type="submission" date="2009-03" db="EMBL/GenBank/DDBJ databases">
        <title>Complete genome sequence of Edwardsiella ictaluri 93-146.</title>
        <authorList>
            <person name="Williams M.L."/>
            <person name="Gillaspy A.F."/>
            <person name="Dyer D.W."/>
            <person name="Thune R.L."/>
            <person name="Waldbieser G.C."/>
            <person name="Schuster S.C."/>
            <person name="Gipson J."/>
            <person name="Zaitshik J."/>
            <person name="Landry C."/>
            <person name="Lawrence M.L."/>
        </authorList>
    </citation>
    <scope>NUCLEOTIDE SEQUENCE [LARGE SCALE GENOMIC DNA]</scope>
    <source>
        <strain evidence="3">93-146</strain>
    </source>
</reference>